<evidence type="ECO:0000256" key="1">
    <source>
        <dbReference type="SAM" id="MobiDB-lite"/>
    </source>
</evidence>
<reference evidence="2 3" key="1">
    <citation type="submission" date="2018-07" db="EMBL/GenBank/DDBJ databases">
        <title>A high quality draft genome assembly of the barn swallow (H. rustica rustica).</title>
        <authorList>
            <person name="Formenti G."/>
            <person name="Chiara M."/>
            <person name="Poveda L."/>
            <person name="Francoijs K.-J."/>
            <person name="Bonisoli-Alquati A."/>
            <person name="Canova L."/>
            <person name="Gianfranceschi L."/>
            <person name="Horner D.S."/>
            <person name="Saino N."/>
        </authorList>
    </citation>
    <scope>NUCLEOTIDE SEQUENCE [LARGE SCALE GENOMIC DNA]</scope>
    <source>
        <strain evidence="2">Chelidonia</strain>
        <tissue evidence="2">Blood</tissue>
    </source>
</reference>
<sequence>MRWRERRGEERRGEEEKRRERREEREEKKREKRREKREEKRRERREERREEKREEIPCCQPWHCTNHKHQQICAILPRNTAQASCQHVFEDKGFAKLIPHLASSKTMGISDSTGGNANFRTSDPISHNKVLACGPYSWWVTSEKVKPKVCPPSGYSCTPLSSAEIVGLLCWRIDKILSSTGANTEKTVKNISACSKKPAKVRAGPYTGATG</sequence>
<organism evidence="2 3">
    <name type="scientific">Hirundo rustica rustica</name>
    <dbReference type="NCBI Taxonomy" id="333673"/>
    <lineage>
        <taxon>Eukaryota</taxon>
        <taxon>Metazoa</taxon>
        <taxon>Chordata</taxon>
        <taxon>Craniata</taxon>
        <taxon>Vertebrata</taxon>
        <taxon>Euteleostomi</taxon>
        <taxon>Archelosauria</taxon>
        <taxon>Archosauria</taxon>
        <taxon>Dinosauria</taxon>
        <taxon>Saurischia</taxon>
        <taxon>Theropoda</taxon>
        <taxon>Coelurosauria</taxon>
        <taxon>Aves</taxon>
        <taxon>Neognathae</taxon>
        <taxon>Neoaves</taxon>
        <taxon>Telluraves</taxon>
        <taxon>Australaves</taxon>
        <taxon>Passeriformes</taxon>
        <taxon>Sylvioidea</taxon>
        <taxon>Hirundinidae</taxon>
        <taxon>Hirundo</taxon>
    </lineage>
</organism>
<evidence type="ECO:0000313" key="2">
    <source>
        <dbReference type="EMBL" id="RMB98348.1"/>
    </source>
</evidence>
<dbReference type="EMBL" id="QRBI01000153">
    <property type="protein sequence ID" value="RMB98348.1"/>
    <property type="molecule type" value="Genomic_DNA"/>
</dbReference>
<gene>
    <name evidence="2" type="ORF">DUI87_25254</name>
</gene>
<dbReference type="AlphaFoldDB" id="A0A3M0JBS0"/>
<feature type="region of interest" description="Disordered" evidence="1">
    <location>
        <begin position="1"/>
        <end position="48"/>
    </location>
</feature>
<evidence type="ECO:0000313" key="3">
    <source>
        <dbReference type="Proteomes" id="UP000269221"/>
    </source>
</evidence>
<feature type="compositionally biased region" description="Basic and acidic residues" evidence="1">
    <location>
        <begin position="1"/>
        <end position="29"/>
    </location>
</feature>
<accession>A0A3M0JBS0</accession>
<keyword evidence="3" id="KW-1185">Reference proteome</keyword>
<comment type="caution">
    <text evidence="2">The sequence shown here is derived from an EMBL/GenBank/DDBJ whole genome shotgun (WGS) entry which is preliminary data.</text>
</comment>
<protein>
    <submittedName>
        <fullName evidence="2">Uncharacterized protein</fullName>
    </submittedName>
</protein>
<feature type="compositionally biased region" description="Basic and acidic residues" evidence="1">
    <location>
        <begin position="36"/>
        <end position="48"/>
    </location>
</feature>
<proteinExistence type="predicted"/>
<name>A0A3M0JBS0_HIRRU</name>
<dbReference type="Proteomes" id="UP000269221">
    <property type="component" value="Unassembled WGS sequence"/>
</dbReference>